<evidence type="ECO:0000256" key="5">
    <source>
        <dbReference type="ARBA" id="ARBA00022737"/>
    </source>
</evidence>
<dbReference type="PROSITE" id="PS51450">
    <property type="entry name" value="LRR"/>
    <property type="match status" value="2"/>
</dbReference>
<protein>
    <recommendedName>
        <fullName evidence="11">Dynein axonemal light chain 1</fullName>
    </recommendedName>
</protein>
<dbReference type="GO" id="GO:0005930">
    <property type="term" value="C:axoneme"/>
    <property type="evidence" value="ECO:0007669"/>
    <property type="project" value="UniProtKB-SubCell"/>
</dbReference>
<evidence type="ECO:0000256" key="2">
    <source>
        <dbReference type="ARBA" id="ARBA00022490"/>
    </source>
</evidence>
<evidence type="ECO:0000256" key="8">
    <source>
        <dbReference type="ARBA" id="ARBA00023212"/>
    </source>
</evidence>
<evidence type="ECO:0000256" key="1">
    <source>
        <dbReference type="ARBA" id="ARBA00004430"/>
    </source>
</evidence>
<dbReference type="Pfam" id="PF12799">
    <property type="entry name" value="LRR_4"/>
    <property type="match status" value="1"/>
</dbReference>
<keyword evidence="6" id="KW-0243">Dynein</keyword>
<dbReference type="SMART" id="SM00365">
    <property type="entry name" value="LRR_SD22"/>
    <property type="match status" value="2"/>
</dbReference>
<keyword evidence="9" id="KW-0966">Cell projection</keyword>
<dbReference type="GO" id="GO:0036158">
    <property type="term" value="P:outer dynein arm assembly"/>
    <property type="evidence" value="ECO:0007669"/>
    <property type="project" value="TreeGrafter"/>
</dbReference>
<dbReference type="FunFam" id="3.80.10.10:FF:000049">
    <property type="entry name" value="Dynein light chain 1"/>
    <property type="match status" value="1"/>
</dbReference>
<dbReference type="GO" id="GO:0043014">
    <property type="term" value="F:alpha-tubulin binding"/>
    <property type="evidence" value="ECO:0007669"/>
    <property type="project" value="TreeGrafter"/>
</dbReference>
<dbReference type="Gene3D" id="3.80.10.10">
    <property type="entry name" value="Ribonuclease Inhibitor"/>
    <property type="match status" value="1"/>
</dbReference>
<keyword evidence="3" id="KW-0433">Leucine-rich repeat</keyword>
<dbReference type="GO" id="GO:0030286">
    <property type="term" value="C:dynein complex"/>
    <property type="evidence" value="ECO:0007669"/>
    <property type="project" value="UniProtKB-KW"/>
</dbReference>
<dbReference type="InterPro" id="IPR025875">
    <property type="entry name" value="Leu-rich_rpt_4"/>
</dbReference>
<dbReference type="InterPro" id="IPR032675">
    <property type="entry name" value="LRR_dom_sf"/>
</dbReference>
<keyword evidence="4" id="KW-0493">Microtubule</keyword>
<evidence type="ECO:0000256" key="10">
    <source>
        <dbReference type="ARBA" id="ARBA00049659"/>
    </source>
</evidence>
<accession>A0A8D9FG92</accession>
<dbReference type="InterPro" id="IPR001611">
    <property type="entry name" value="Leu-rich_rpt"/>
</dbReference>
<dbReference type="PANTHER" id="PTHR15454:SF73">
    <property type="entry name" value="DYNEIN AXONEMAL LIGHT CHAIN 1"/>
    <property type="match status" value="1"/>
</dbReference>
<keyword evidence="5" id="KW-0677">Repeat</keyword>
<keyword evidence="8" id="KW-0206">Cytoskeleton</keyword>
<comment type="similarity">
    <text evidence="10">Belongs to the dynein light chain LC1-type family.</text>
</comment>
<dbReference type="SUPFAM" id="SSF52058">
    <property type="entry name" value="L domain-like"/>
    <property type="match status" value="1"/>
</dbReference>
<name>A0A8D9FG92_9HEMI</name>
<evidence type="ECO:0000256" key="7">
    <source>
        <dbReference type="ARBA" id="ARBA00023175"/>
    </source>
</evidence>
<keyword evidence="7" id="KW-0505">Motor protein</keyword>
<dbReference type="AlphaFoldDB" id="A0A8D9FG92"/>
<dbReference type="GO" id="GO:0045504">
    <property type="term" value="F:dynein heavy chain binding"/>
    <property type="evidence" value="ECO:0007669"/>
    <property type="project" value="TreeGrafter"/>
</dbReference>
<evidence type="ECO:0000256" key="9">
    <source>
        <dbReference type="ARBA" id="ARBA00023273"/>
    </source>
</evidence>
<evidence type="ECO:0000256" key="11">
    <source>
        <dbReference type="ARBA" id="ARBA00049760"/>
    </source>
</evidence>
<evidence type="ECO:0000256" key="4">
    <source>
        <dbReference type="ARBA" id="ARBA00022701"/>
    </source>
</evidence>
<dbReference type="PANTHER" id="PTHR15454">
    <property type="entry name" value="NISCHARIN RELATED"/>
    <property type="match status" value="1"/>
</dbReference>
<organism evidence="12">
    <name type="scientific">Cacopsylla melanoneura</name>
    <dbReference type="NCBI Taxonomy" id="428564"/>
    <lineage>
        <taxon>Eukaryota</taxon>
        <taxon>Metazoa</taxon>
        <taxon>Ecdysozoa</taxon>
        <taxon>Arthropoda</taxon>
        <taxon>Hexapoda</taxon>
        <taxon>Insecta</taxon>
        <taxon>Pterygota</taxon>
        <taxon>Neoptera</taxon>
        <taxon>Paraneoptera</taxon>
        <taxon>Hemiptera</taxon>
        <taxon>Sternorrhyncha</taxon>
        <taxon>Psylloidea</taxon>
        <taxon>Psyllidae</taxon>
        <taxon>Psyllinae</taxon>
        <taxon>Cacopsylla</taxon>
    </lineage>
</organism>
<dbReference type="GO" id="GO:0005874">
    <property type="term" value="C:microtubule"/>
    <property type="evidence" value="ECO:0007669"/>
    <property type="project" value="UniProtKB-KW"/>
</dbReference>
<keyword evidence="2" id="KW-0963">Cytoplasm</keyword>
<dbReference type="EMBL" id="HBUF01659803">
    <property type="protein sequence ID" value="CAG6788429.1"/>
    <property type="molecule type" value="Transcribed_RNA"/>
</dbReference>
<evidence type="ECO:0000256" key="3">
    <source>
        <dbReference type="ARBA" id="ARBA00022614"/>
    </source>
</evidence>
<proteinExistence type="inferred from homology"/>
<evidence type="ECO:0000313" key="12">
    <source>
        <dbReference type="EMBL" id="CAG6788429.1"/>
    </source>
</evidence>
<reference evidence="12" key="1">
    <citation type="submission" date="2021-05" db="EMBL/GenBank/DDBJ databases">
        <authorList>
            <person name="Alioto T."/>
            <person name="Alioto T."/>
            <person name="Gomez Garrido J."/>
        </authorList>
    </citation>
    <scope>NUCLEOTIDE SEQUENCE</scope>
</reference>
<evidence type="ECO:0000256" key="6">
    <source>
        <dbReference type="ARBA" id="ARBA00023017"/>
    </source>
</evidence>
<sequence>MSGKIPLKEALKKWNEENPDTPLKEAKDIGLQFRNIDKMDNSTLFIPNVEKLSLSTNSIEKIAGLQNLKSLKILALGRNQIKSFSGLEHVGGTLEELWISYNIIQNTKGIGALKVLKVLSMCNNLVKDWAEFARLNECPELVDLVFVGNPLVEPLEYDVYRLEVKTRVPQLKKLDGEVLPSM</sequence>
<comment type="subcellular location">
    <subcellularLocation>
        <location evidence="1">Cytoplasm</location>
        <location evidence="1">Cytoskeleton</location>
        <location evidence="1">Cilium axoneme</location>
    </subcellularLocation>
</comment>